<evidence type="ECO:0000313" key="2">
    <source>
        <dbReference type="EMBL" id="CAG8972321.1"/>
    </source>
</evidence>
<comment type="caution">
    <text evidence="2">The sequence shown here is derived from an EMBL/GenBank/DDBJ whole genome shotgun (WGS) entry which is preliminary data.</text>
</comment>
<keyword evidence="3" id="KW-1185">Reference proteome</keyword>
<dbReference type="Gene3D" id="3.30.160.60">
    <property type="entry name" value="Classic Zinc Finger"/>
    <property type="match status" value="1"/>
</dbReference>
<feature type="domain" description="C2H2-type" evidence="1">
    <location>
        <begin position="216"/>
        <end position="241"/>
    </location>
</feature>
<organism evidence="2 3">
    <name type="scientific">Hymenoscyphus albidus</name>
    <dbReference type="NCBI Taxonomy" id="595503"/>
    <lineage>
        <taxon>Eukaryota</taxon>
        <taxon>Fungi</taxon>
        <taxon>Dikarya</taxon>
        <taxon>Ascomycota</taxon>
        <taxon>Pezizomycotina</taxon>
        <taxon>Leotiomycetes</taxon>
        <taxon>Helotiales</taxon>
        <taxon>Helotiaceae</taxon>
        <taxon>Hymenoscyphus</taxon>
    </lineage>
</organism>
<dbReference type="PANTHER" id="PTHR37535:SF4">
    <property type="entry name" value="FLUG DOMAIN-CONTAINING PROTEIN"/>
    <property type="match status" value="1"/>
</dbReference>
<gene>
    <name evidence="2" type="ORF">HYALB_00001724</name>
</gene>
<feature type="domain" description="C2H2-type" evidence="1">
    <location>
        <begin position="182"/>
        <end position="206"/>
    </location>
</feature>
<dbReference type="Pfam" id="PF11917">
    <property type="entry name" value="DUF3435"/>
    <property type="match status" value="1"/>
</dbReference>
<dbReference type="OrthoDB" id="4485682at2759"/>
<dbReference type="SMART" id="SM00355">
    <property type="entry name" value="ZnF_C2H2"/>
    <property type="match status" value="2"/>
</dbReference>
<protein>
    <recommendedName>
        <fullName evidence="1">C2H2-type domain-containing protein</fullName>
    </recommendedName>
</protein>
<accession>A0A9N9LIS8</accession>
<dbReference type="PANTHER" id="PTHR37535">
    <property type="entry name" value="FLUG DOMAIN PROTEIN"/>
    <property type="match status" value="1"/>
</dbReference>
<evidence type="ECO:0000259" key="1">
    <source>
        <dbReference type="SMART" id="SM00355"/>
    </source>
</evidence>
<dbReference type="InterPro" id="IPR021842">
    <property type="entry name" value="DUF3435"/>
</dbReference>
<reference evidence="2" key="1">
    <citation type="submission" date="2021-07" db="EMBL/GenBank/DDBJ databases">
        <authorList>
            <person name="Durling M."/>
        </authorList>
    </citation>
    <scope>NUCLEOTIDE SEQUENCE</scope>
</reference>
<sequence length="245" mass="28003">MVDLVDHVARHELRYPTIKAAQGIAWFKRHQKAQRKINCKKGKLKDKLLNSSIDKFYETIHFEEVDRQIQGILPDAEVLNPSTIEYQLEERATVARLLFQPFDNLNVDKAFNVRVQLVDVLAKLCHLQETPSKFKAANSKKPLIAHHRLHASDNAKMLQDKLGENRDTQTLVCKDLHSDSPLQCPICEFGSFSRKDSLARHVKTQHLTRRATADGFPCPYEGCSAYLAGTPHFMNHTARQHNLCL</sequence>
<evidence type="ECO:0000313" key="3">
    <source>
        <dbReference type="Proteomes" id="UP000701801"/>
    </source>
</evidence>
<dbReference type="Proteomes" id="UP000701801">
    <property type="component" value="Unassembled WGS sequence"/>
</dbReference>
<proteinExistence type="predicted"/>
<name>A0A9N9LIS8_9HELO</name>
<dbReference type="AlphaFoldDB" id="A0A9N9LIS8"/>
<dbReference type="EMBL" id="CAJVRM010000041">
    <property type="protein sequence ID" value="CAG8972321.1"/>
    <property type="molecule type" value="Genomic_DNA"/>
</dbReference>
<dbReference type="InterPro" id="IPR013087">
    <property type="entry name" value="Znf_C2H2_type"/>
</dbReference>